<dbReference type="Proteomes" id="UP001148737">
    <property type="component" value="Unassembled WGS sequence"/>
</dbReference>
<sequence>MSHYSYDEDDLDVHIRRRHSPEPVRYVSTAPRPYYPPSYLVPDQGMRVVARSRSRERNSPPQPAGPVIIQNKIYNEMSSDDEYEGTRRRRSRRRSSYSPSRSRSRGRYMTKEEWQLELDRREIENLRREQAKEKEQHRASKERQGDEDLRRAKEELDVIKRREAQAEEEKRIKREIELKRLRDEERASAEKEVRDKEVKAAVEKYKKEEAERREREEREKKEAEKEYQRRLQEQLLASGLDEEAINAILKKQKVPESRNERNERATFTRMPRKHLSIETLRHFKVEYDLDTADPSAYVIIKRPVPEWEQDHFWKHTKYIREKRLIIEDKRHHHRHKSDIELVVRKKERKRSKSPSPLLMYVAGARP</sequence>
<comment type="caution">
    <text evidence="1">The sequence shown here is derived from an EMBL/GenBank/DDBJ whole genome shotgun (WGS) entry which is preliminary data.</text>
</comment>
<organism evidence="1 2">
    <name type="scientific">Lecanicillium saksenae</name>
    <dbReference type="NCBI Taxonomy" id="468837"/>
    <lineage>
        <taxon>Eukaryota</taxon>
        <taxon>Fungi</taxon>
        <taxon>Dikarya</taxon>
        <taxon>Ascomycota</taxon>
        <taxon>Pezizomycotina</taxon>
        <taxon>Sordariomycetes</taxon>
        <taxon>Hypocreomycetidae</taxon>
        <taxon>Hypocreales</taxon>
        <taxon>Cordycipitaceae</taxon>
        <taxon>Lecanicillium</taxon>
    </lineage>
</organism>
<keyword evidence="2" id="KW-1185">Reference proteome</keyword>
<protein>
    <submittedName>
        <fullName evidence="1">Uncharacterized protein</fullName>
    </submittedName>
</protein>
<proteinExistence type="predicted"/>
<evidence type="ECO:0000313" key="1">
    <source>
        <dbReference type="EMBL" id="KAJ3499311.1"/>
    </source>
</evidence>
<evidence type="ECO:0000313" key="2">
    <source>
        <dbReference type="Proteomes" id="UP001148737"/>
    </source>
</evidence>
<reference evidence="1" key="1">
    <citation type="submission" date="2022-07" db="EMBL/GenBank/DDBJ databases">
        <title>Genome Sequence of Lecanicillium saksenae.</title>
        <authorList>
            <person name="Buettner E."/>
        </authorList>
    </citation>
    <scope>NUCLEOTIDE SEQUENCE</scope>
    <source>
        <strain evidence="1">VT-O1</strain>
    </source>
</reference>
<dbReference type="EMBL" id="JANAKD010000014">
    <property type="protein sequence ID" value="KAJ3499311.1"/>
    <property type="molecule type" value="Genomic_DNA"/>
</dbReference>
<name>A0ACC1R997_9HYPO</name>
<accession>A0ACC1R997</accession>
<gene>
    <name evidence="1" type="ORF">NLG97_g435</name>
</gene>